<feature type="domain" description="Polymerase beta nucleotidyltransferase" evidence="1">
    <location>
        <begin position="8"/>
        <end position="97"/>
    </location>
</feature>
<accession>B2A1S4</accession>
<dbReference type="SUPFAM" id="SSF81301">
    <property type="entry name" value="Nucleotidyltransferase"/>
    <property type="match status" value="1"/>
</dbReference>
<dbReference type="RefSeq" id="WP_012448963.1">
    <property type="nucleotide sequence ID" value="NC_010718.1"/>
</dbReference>
<dbReference type="KEGG" id="nth:Nther_2563"/>
<protein>
    <submittedName>
        <fullName evidence="2">DNA polymerase beta domain protein region</fullName>
    </submittedName>
</protein>
<sequence length="133" mass="15256">MTKLFDDLSTYFSQFGEIKAAYLFGSCAVGRNNSMSDIDIAVLLKDGTNNHDKKIELLAGLVELGYDNVDLAILNDMSIVGRYEVIKHNKILYADDDFDVHSYSSLVIRQYLDFKPYLEVQRKYLKERIMNGE</sequence>
<dbReference type="InterPro" id="IPR043519">
    <property type="entry name" value="NT_sf"/>
</dbReference>
<dbReference type="InterPro" id="IPR052930">
    <property type="entry name" value="TA_antitoxin_MntA"/>
</dbReference>
<dbReference type="InParanoid" id="B2A1S4"/>
<dbReference type="NCBIfam" id="NF047752">
    <property type="entry name" value="MntA_antitoxin"/>
    <property type="match status" value="1"/>
</dbReference>
<evidence type="ECO:0000259" key="1">
    <source>
        <dbReference type="Pfam" id="PF18765"/>
    </source>
</evidence>
<dbReference type="Proteomes" id="UP000001683">
    <property type="component" value="Chromosome"/>
</dbReference>
<name>B2A1S4_NATTJ</name>
<dbReference type="STRING" id="457570.Nther_2563"/>
<dbReference type="CDD" id="cd05403">
    <property type="entry name" value="NT_KNTase_like"/>
    <property type="match status" value="1"/>
</dbReference>
<dbReference type="OrthoDB" id="360741at2"/>
<dbReference type="EMBL" id="CP001034">
    <property type="protein sequence ID" value="ACB86121.1"/>
    <property type="molecule type" value="Genomic_DNA"/>
</dbReference>
<dbReference type="AlphaFoldDB" id="B2A1S4"/>
<dbReference type="PANTHER" id="PTHR43852">
    <property type="entry name" value="NUCLEOTIDYLTRANSFERASE"/>
    <property type="match status" value="1"/>
</dbReference>
<reference evidence="2 3" key="2">
    <citation type="journal article" date="2011" name="J. Bacteriol.">
        <title>Complete genome sequence of the anaerobic, halophilic alkalithermophile Natranaerobius thermophilus JW/NM-WN-LF.</title>
        <authorList>
            <person name="Zhao B."/>
            <person name="Mesbah N.M."/>
            <person name="Dalin E."/>
            <person name="Goodwin L."/>
            <person name="Nolan M."/>
            <person name="Pitluck S."/>
            <person name="Chertkov O."/>
            <person name="Brettin T.S."/>
            <person name="Han J."/>
            <person name="Larimer F.W."/>
            <person name="Land M.L."/>
            <person name="Hauser L."/>
            <person name="Kyrpides N."/>
            <person name="Wiegel J."/>
        </authorList>
    </citation>
    <scope>NUCLEOTIDE SEQUENCE [LARGE SCALE GENOMIC DNA]</scope>
    <source>
        <strain evidence="3">ATCC BAA-1301 / DSM 18059 / JW/NM-WN-LF</strain>
    </source>
</reference>
<evidence type="ECO:0000313" key="3">
    <source>
        <dbReference type="Proteomes" id="UP000001683"/>
    </source>
</evidence>
<dbReference type="Gene3D" id="3.30.460.10">
    <property type="entry name" value="Beta Polymerase, domain 2"/>
    <property type="match status" value="1"/>
</dbReference>
<organism evidence="2 3">
    <name type="scientific">Natranaerobius thermophilus (strain ATCC BAA-1301 / DSM 18059 / JW/NM-WN-LF)</name>
    <dbReference type="NCBI Taxonomy" id="457570"/>
    <lineage>
        <taxon>Bacteria</taxon>
        <taxon>Bacillati</taxon>
        <taxon>Bacillota</taxon>
        <taxon>Clostridia</taxon>
        <taxon>Natranaerobiales</taxon>
        <taxon>Natranaerobiaceae</taxon>
        <taxon>Natranaerobius</taxon>
    </lineage>
</organism>
<evidence type="ECO:0000313" key="2">
    <source>
        <dbReference type="EMBL" id="ACB86121.1"/>
    </source>
</evidence>
<dbReference type="PANTHER" id="PTHR43852:SF3">
    <property type="entry name" value="NUCLEOTIDYLTRANSFERASE"/>
    <property type="match status" value="1"/>
</dbReference>
<reference evidence="2 3" key="1">
    <citation type="submission" date="2008-04" db="EMBL/GenBank/DDBJ databases">
        <title>Complete sequence of chromosome of Natranaerobius thermophilus JW/NM-WN-LF.</title>
        <authorList>
            <consortium name="US DOE Joint Genome Institute"/>
            <person name="Copeland A."/>
            <person name="Lucas S."/>
            <person name="Lapidus A."/>
            <person name="Glavina del Rio T."/>
            <person name="Dalin E."/>
            <person name="Tice H."/>
            <person name="Bruce D."/>
            <person name="Goodwin L."/>
            <person name="Pitluck S."/>
            <person name="Chertkov O."/>
            <person name="Brettin T."/>
            <person name="Detter J.C."/>
            <person name="Han C."/>
            <person name="Kuske C.R."/>
            <person name="Schmutz J."/>
            <person name="Larimer F."/>
            <person name="Land M."/>
            <person name="Hauser L."/>
            <person name="Kyrpides N."/>
            <person name="Lykidis A."/>
            <person name="Mesbah N.M."/>
            <person name="Wiegel J."/>
        </authorList>
    </citation>
    <scope>NUCLEOTIDE SEQUENCE [LARGE SCALE GENOMIC DNA]</scope>
    <source>
        <strain evidence="3">ATCC BAA-1301 / DSM 18059 / JW/NM-WN-LF</strain>
    </source>
</reference>
<dbReference type="InterPro" id="IPR041633">
    <property type="entry name" value="Polbeta"/>
</dbReference>
<keyword evidence="3" id="KW-1185">Reference proteome</keyword>
<gene>
    <name evidence="2" type="ordered locus">Nther_2563</name>
</gene>
<dbReference type="eggNOG" id="COG1708">
    <property type="taxonomic scope" value="Bacteria"/>
</dbReference>
<dbReference type="Pfam" id="PF18765">
    <property type="entry name" value="Polbeta"/>
    <property type="match status" value="1"/>
</dbReference>
<proteinExistence type="predicted"/>
<dbReference type="HOGENOM" id="CLU_130257_1_2_9"/>